<evidence type="ECO:0000313" key="2">
    <source>
        <dbReference type="Proteomes" id="UP000193781"/>
    </source>
</evidence>
<protein>
    <submittedName>
        <fullName evidence="1">Uncharacterized protein</fullName>
    </submittedName>
</protein>
<evidence type="ECO:0000313" key="1">
    <source>
        <dbReference type="EMBL" id="ORW33057.1"/>
    </source>
</evidence>
<sequence>MTARHIYIDETKERGYVLVASVHIADNLSDLRRTMRGFVLRGQTRVHMAKESDPRRRAICAAICAAGVNATIYDAGQRYRDPLDARRACLQAVISDTTAGEETLIVLEQDDSIIHWDRQRLIELTRAEGRRHNLRYEHRRAKTELLLTVPDAIAWCWARGGHWKRRIEPVITTVKQV</sequence>
<dbReference type="Proteomes" id="UP000193781">
    <property type="component" value="Unassembled WGS sequence"/>
</dbReference>
<gene>
    <name evidence="1" type="ORF">AWC17_25030</name>
</gene>
<keyword evidence="2" id="KW-1185">Reference proteome</keyword>
<organism evidence="1 2">
    <name type="scientific">Mycobacterium nebraskense</name>
    <dbReference type="NCBI Taxonomy" id="244292"/>
    <lineage>
        <taxon>Bacteria</taxon>
        <taxon>Bacillati</taxon>
        <taxon>Actinomycetota</taxon>
        <taxon>Actinomycetes</taxon>
        <taxon>Mycobacteriales</taxon>
        <taxon>Mycobacteriaceae</taxon>
        <taxon>Mycobacterium</taxon>
    </lineage>
</organism>
<dbReference type="AlphaFoldDB" id="A0A1X1ZZN8"/>
<proteinExistence type="predicted"/>
<dbReference type="RefSeq" id="WP_084020055.1">
    <property type="nucleotide sequence ID" value="NZ_JACKSS010000095.1"/>
</dbReference>
<comment type="caution">
    <text evidence="1">The sequence shown here is derived from an EMBL/GenBank/DDBJ whole genome shotgun (WGS) entry which is preliminary data.</text>
</comment>
<name>A0A1X1ZZN8_9MYCO</name>
<dbReference type="EMBL" id="LQPH01000030">
    <property type="protein sequence ID" value="ORW33057.1"/>
    <property type="molecule type" value="Genomic_DNA"/>
</dbReference>
<accession>A0A1X1ZZN8</accession>
<dbReference type="OrthoDB" id="5188615at2"/>
<reference evidence="1 2" key="1">
    <citation type="submission" date="2016-01" db="EMBL/GenBank/DDBJ databases">
        <title>The new phylogeny of the genus Mycobacterium.</title>
        <authorList>
            <person name="Tarcisio F."/>
            <person name="Conor M."/>
            <person name="Antonella G."/>
            <person name="Elisabetta G."/>
            <person name="Giulia F.S."/>
            <person name="Sara T."/>
            <person name="Anna F."/>
            <person name="Clotilde B."/>
            <person name="Roberto B."/>
            <person name="Veronica D.S."/>
            <person name="Fabio R."/>
            <person name="Monica P."/>
            <person name="Olivier J."/>
            <person name="Enrico T."/>
            <person name="Nicola S."/>
        </authorList>
    </citation>
    <scope>NUCLEOTIDE SEQUENCE [LARGE SCALE GENOMIC DNA]</scope>
    <source>
        <strain evidence="1 2">DSM 44803</strain>
    </source>
</reference>